<organism evidence="2 3">
    <name type="scientific">Dactylonectria estremocensis</name>
    <dbReference type="NCBI Taxonomy" id="1079267"/>
    <lineage>
        <taxon>Eukaryota</taxon>
        <taxon>Fungi</taxon>
        <taxon>Dikarya</taxon>
        <taxon>Ascomycota</taxon>
        <taxon>Pezizomycotina</taxon>
        <taxon>Sordariomycetes</taxon>
        <taxon>Hypocreomycetidae</taxon>
        <taxon>Hypocreales</taxon>
        <taxon>Nectriaceae</taxon>
        <taxon>Dactylonectria</taxon>
    </lineage>
</organism>
<name>A0A9P9EC97_9HYPO</name>
<dbReference type="EMBL" id="JAGMUU010000017">
    <property type="protein sequence ID" value="KAH7134782.1"/>
    <property type="molecule type" value="Genomic_DNA"/>
</dbReference>
<reference evidence="2" key="1">
    <citation type="journal article" date="2021" name="Nat. Commun.">
        <title>Genetic determinants of endophytism in the Arabidopsis root mycobiome.</title>
        <authorList>
            <person name="Mesny F."/>
            <person name="Miyauchi S."/>
            <person name="Thiergart T."/>
            <person name="Pickel B."/>
            <person name="Atanasova L."/>
            <person name="Karlsson M."/>
            <person name="Huettel B."/>
            <person name="Barry K.W."/>
            <person name="Haridas S."/>
            <person name="Chen C."/>
            <person name="Bauer D."/>
            <person name="Andreopoulos W."/>
            <person name="Pangilinan J."/>
            <person name="LaButti K."/>
            <person name="Riley R."/>
            <person name="Lipzen A."/>
            <person name="Clum A."/>
            <person name="Drula E."/>
            <person name="Henrissat B."/>
            <person name="Kohler A."/>
            <person name="Grigoriev I.V."/>
            <person name="Martin F.M."/>
            <person name="Hacquard S."/>
        </authorList>
    </citation>
    <scope>NUCLEOTIDE SEQUENCE</scope>
    <source>
        <strain evidence="2">MPI-CAGE-AT-0021</strain>
    </source>
</reference>
<sequence>MMESNDLGHLGSFGDGALAHWLALYGAVRRILLTTWPVHLFEQKKNCVRTAGLGFAPEPIPDTECRCGVRASGNPTLWISLRIRPMTSHLSPGGSVDCCANPVVTQPGGPRLDDDGESVVSDPFSKEPCLVCKGMDGWAPLWGQDLPISWSQTSGSLGGGLKTSRRKRCDASCCPPHSDRDLSGAAGGLEDRPSGLQGHPITCRCFDIVWLRVWQPSCSSASKTLRKPRSGSRSGPSCAATASVSDGR</sequence>
<feature type="region of interest" description="Disordered" evidence="1">
    <location>
        <begin position="221"/>
        <end position="248"/>
    </location>
</feature>
<comment type="caution">
    <text evidence="2">The sequence shown here is derived from an EMBL/GenBank/DDBJ whole genome shotgun (WGS) entry which is preliminary data.</text>
</comment>
<protein>
    <submittedName>
        <fullName evidence="2">Uncharacterized protein</fullName>
    </submittedName>
</protein>
<dbReference type="AlphaFoldDB" id="A0A9P9EC97"/>
<dbReference type="Proteomes" id="UP000717696">
    <property type="component" value="Unassembled WGS sequence"/>
</dbReference>
<keyword evidence="3" id="KW-1185">Reference proteome</keyword>
<evidence type="ECO:0000313" key="3">
    <source>
        <dbReference type="Proteomes" id="UP000717696"/>
    </source>
</evidence>
<evidence type="ECO:0000256" key="1">
    <source>
        <dbReference type="SAM" id="MobiDB-lite"/>
    </source>
</evidence>
<gene>
    <name evidence="2" type="ORF">B0J13DRAFT_90657</name>
</gene>
<proteinExistence type="predicted"/>
<accession>A0A9P9EC97</accession>
<evidence type="ECO:0000313" key="2">
    <source>
        <dbReference type="EMBL" id="KAH7134782.1"/>
    </source>
</evidence>